<dbReference type="AlphaFoldDB" id="A0A0F9GN58"/>
<sequence length="175" mass="20279">ITILMHLLSKKIDSFQMGATQEEIIKILNINGKNESIYFQNLIRHLSNFIKPLGLQIRFNSLSSRWYIAFEMDTADLISANPFEDKPRLAATLFCTIICCLKSKGSGSIQQVKDIRKKKHVLADLKELEEMGYLDLYENLNRVKLTPLIGYHLDLNNLFIKLSLKLKNNEFQFKK</sequence>
<feature type="non-terminal residue" evidence="1">
    <location>
        <position position="1"/>
    </location>
</feature>
<name>A0A0F9GN58_9ZZZZ</name>
<proteinExistence type="predicted"/>
<protein>
    <submittedName>
        <fullName evidence="1">Uncharacterized protein</fullName>
    </submittedName>
</protein>
<accession>A0A0F9GN58</accession>
<evidence type="ECO:0000313" key="1">
    <source>
        <dbReference type="EMBL" id="KKL70845.1"/>
    </source>
</evidence>
<dbReference type="EMBL" id="LAZR01025774">
    <property type="protein sequence ID" value="KKL70845.1"/>
    <property type="molecule type" value="Genomic_DNA"/>
</dbReference>
<gene>
    <name evidence="1" type="ORF">LCGC14_2100860</name>
</gene>
<reference evidence="1" key="1">
    <citation type="journal article" date="2015" name="Nature">
        <title>Complex archaea that bridge the gap between prokaryotes and eukaryotes.</title>
        <authorList>
            <person name="Spang A."/>
            <person name="Saw J.H."/>
            <person name="Jorgensen S.L."/>
            <person name="Zaremba-Niedzwiedzka K."/>
            <person name="Martijn J."/>
            <person name="Lind A.E."/>
            <person name="van Eijk R."/>
            <person name="Schleper C."/>
            <person name="Guy L."/>
            <person name="Ettema T.J."/>
        </authorList>
    </citation>
    <scope>NUCLEOTIDE SEQUENCE</scope>
</reference>
<organism evidence="1">
    <name type="scientific">marine sediment metagenome</name>
    <dbReference type="NCBI Taxonomy" id="412755"/>
    <lineage>
        <taxon>unclassified sequences</taxon>
        <taxon>metagenomes</taxon>
        <taxon>ecological metagenomes</taxon>
    </lineage>
</organism>
<comment type="caution">
    <text evidence="1">The sequence shown here is derived from an EMBL/GenBank/DDBJ whole genome shotgun (WGS) entry which is preliminary data.</text>
</comment>